<dbReference type="PANTHER" id="PTHR33361:SF2">
    <property type="entry name" value="DUF885 DOMAIN-CONTAINING PROTEIN"/>
    <property type="match status" value="1"/>
</dbReference>
<dbReference type="PANTHER" id="PTHR33361">
    <property type="entry name" value="GLR0591 PROTEIN"/>
    <property type="match status" value="1"/>
</dbReference>
<reference evidence="2" key="1">
    <citation type="journal article" date="2019" name="Int. J. Syst. Evol. Microbiol.">
        <title>The Global Catalogue of Microorganisms (GCM) 10K type strain sequencing project: providing services to taxonomists for standard genome sequencing and annotation.</title>
        <authorList>
            <consortium name="The Broad Institute Genomics Platform"/>
            <consortium name="The Broad Institute Genome Sequencing Center for Infectious Disease"/>
            <person name="Wu L."/>
            <person name="Ma J."/>
        </authorList>
    </citation>
    <scope>NUCLEOTIDE SEQUENCE [LARGE SCALE GENOMIC DNA]</scope>
    <source>
        <strain evidence="2">JCM 17975</strain>
    </source>
</reference>
<protein>
    <submittedName>
        <fullName evidence="1">DUF885 domain-containing protein</fullName>
    </submittedName>
</protein>
<dbReference type="Pfam" id="PF05960">
    <property type="entry name" value="DUF885"/>
    <property type="match status" value="1"/>
</dbReference>
<evidence type="ECO:0000313" key="2">
    <source>
        <dbReference type="Proteomes" id="UP001500843"/>
    </source>
</evidence>
<comment type="caution">
    <text evidence="1">The sequence shown here is derived from an EMBL/GenBank/DDBJ whole genome shotgun (WGS) entry which is preliminary data.</text>
</comment>
<dbReference type="InterPro" id="IPR010281">
    <property type="entry name" value="DUF885"/>
</dbReference>
<sequence>MRGRRGRARHRKCAAGNGRVRRRLAAMTSPARTPTPIDAVADDYVTRLTELVPLSATAMGLPGHDHEMNDLSPAGHDAVAQAGRDVLAKLDGLQPADDVDRVTLSAMRERVGLDLELHEAGEDLRTLNNIESPVQQLRDVFDIMATGSVEAWENISSRLNGLPGAVDGYIESLTVAAAKGDVAAVRQVRECVTQARELAGADSFFTSFVTGEAALTTLGEGHALSGDLERAAQGAQAAYGKLADFLERDLAPQAPEADAVGRERYTLWSRYFLGAKVDLDETYQWGVEELARIVAEQESVAATIAGPGATVEQAVAVLDADPARKLLGTAALKAWMQETSDAAITALNGTHFDVPEPVLDLECMIAPTQSGGIYYTPPSDDWSRPGRMWWAVPEGVTEFNTWREKTTVYHEGVPGHHLQCGQAVFARETLNSWRRLACWVSGHGEGWALYAERLMAELGYMEDPGDRLGMLDAQRLRAARVVFDIGVHLGLKAPEQWGGGTWTAEKGWPFLLANVNMPEQFVRFEFNRYLGWPGQAPSYKVGQRLWEQTRDTARSAATTRGQELDAKAFHARALNLGSVGLDTLREALT</sequence>
<dbReference type="EMBL" id="BAABHM010000006">
    <property type="protein sequence ID" value="GAA4692404.1"/>
    <property type="molecule type" value="Genomic_DNA"/>
</dbReference>
<evidence type="ECO:0000313" key="1">
    <source>
        <dbReference type="EMBL" id="GAA4692404.1"/>
    </source>
</evidence>
<dbReference type="Proteomes" id="UP001500843">
    <property type="component" value="Unassembled WGS sequence"/>
</dbReference>
<keyword evidence="2" id="KW-1185">Reference proteome</keyword>
<proteinExistence type="predicted"/>
<gene>
    <name evidence="1" type="ORF">GCM10023198_09300</name>
</gene>
<organism evidence="1 2">
    <name type="scientific">Promicromonospora umidemergens</name>
    <dbReference type="NCBI Taxonomy" id="629679"/>
    <lineage>
        <taxon>Bacteria</taxon>
        <taxon>Bacillati</taxon>
        <taxon>Actinomycetota</taxon>
        <taxon>Actinomycetes</taxon>
        <taxon>Micrococcales</taxon>
        <taxon>Promicromonosporaceae</taxon>
        <taxon>Promicromonospora</taxon>
    </lineage>
</organism>
<name>A0ABP8WMN2_9MICO</name>
<accession>A0ABP8WMN2</accession>